<dbReference type="GO" id="GO:0005829">
    <property type="term" value="C:cytosol"/>
    <property type="evidence" value="ECO:0007669"/>
    <property type="project" value="TreeGrafter"/>
</dbReference>
<dbReference type="PANTHER" id="PTHR23118:SF42">
    <property type="entry name" value="ATP-CITRATE SYNTHASE"/>
    <property type="match status" value="1"/>
</dbReference>
<dbReference type="AlphaFoldDB" id="A0A8S2XM34"/>
<protein>
    <submittedName>
        <fullName evidence="1">Uncharacterized protein</fullName>
    </submittedName>
</protein>
<dbReference type="EMBL" id="CAJOBI010145769">
    <property type="protein sequence ID" value="CAF4788830.1"/>
    <property type="molecule type" value="Genomic_DNA"/>
</dbReference>
<dbReference type="GO" id="GO:0006085">
    <property type="term" value="P:acetyl-CoA biosynthetic process"/>
    <property type="evidence" value="ECO:0007669"/>
    <property type="project" value="TreeGrafter"/>
</dbReference>
<reference evidence="1" key="1">
    <citation type="submission" date="2021-02" db="EMBL/GenBank/DDBJ databases">
        <authorList>
            <person name="Nowell W R."/>
        </authorList>
    </citation>
    <scope>NUCLEOTIDE SEQUENCE</scope>
</reference>
<dbReference type="EMBL" id="CAJOBI010081915">
    <property type="protein sequence ID" value="CAF4501848.1"/>
    <property type="molecule type" value="Genomic_DNA"/>
</dbReference>
<evidence type="ECO:0000313" key="2">
    <source>
        <dbReference type="EMBL" id="CAF4788830.1"/>
    </source>
</evidence>
<name>A0A8S2XM34_9BILA</name>
<proteinExistence type="predicted"/>
<dbReference type="GO" id="GO:0003878">
    <property type="term" value="F:ATP citrate synthase activity"/>
    <property type="evidence" value="ECO:0007669"/>
    <property type="project" value="TreeGrafter"/>
</dbReference>
<organism evidence="1 3">
    <name type="scientific">Rotaria magnacalcarata</name>
    <dbReference type="NCBI Taxonomy" id="392030"/>
    <lineage>
        <taxon>Eukaryota</taxon>
        <taxon>Metazoa</taxon>
        <taxon>Spiralia</taxon>
        <taxon>Gnathifera</taxon>
        <taxon>Rotifera</taxon>
        <taxon>Eurotatoria</taxon>
        <taxon>Bdelloidea</taxon>
        <taxon>Philodinida</taxon>
        <taxon>Philodinidae</taxon>
        <taxon>Rotaria</taxon>
    </lineage>
</organism>
<sequence>GDLIQAGQFKPKPDVVPPSVPMDYDWARELGLIRKPASFMTSIVDDRGQELLYAGMPITDV</sequence>
<comment type="caution">
    <text evidence="1">The sequence shown here is derived from an EMBL/GenBank/DDBJ whole genome shotgun (WGS) entry which is preliminary data.</text>
</comment>
<dbReference type="Proteomes" id="UP000676336">
    <property type="component" value="Unassembled WGS sequence"/>
</dbReference>
<evidence type="ECO:0000313" key="3">
    <source>
        <dbReference type="Proteomes" id="UP000676336"/>
    </source>
</evidence>
<gene>
    <name evidence="1" type="ORF">SMN809_LOCUS34945</name>
    <name evidence="2" type="ORF">SMN809_LOCUS46668</name>
</gene>
<evidence type="ECO:0000313" key="1">
    <source>
        <dbReference type="EMBL" id="CAF4501848.1"/>
    </source>
</evidence>
<accession>A0A8S2XM34</accession>
<dbReference type="GO" id="GO:0006633">
    <property type="term" value="P:fatty acid biosynthetic process"/>
    <property type="evidence" value="ECO:0007669"/>
    <property type="project" value="TreeGrafter"/>
</dbReference>
<feature type="non-terminal residue" evidence="1">
    <location>
        <position position="61"/>
    </location>
</feature>
<dbReference type="InterPro" id="IPR002020">
    <property type="entry name" value="Citrate_synthase"/>
</dbReference>
<dbReference type="PANTHER" id="PTHR23118">
    <property type="entry name" value="ATP-CITRATE SYNTHASE"/>
    <property type="match status" value="1"/>
</dbReference>
<feature type="non-terminal residue" evidence="1">
    <location>
        <position position="1"/>
    </location>
</feature>